<dbReference type="Pfam" id="PF02633">
    <property type="entry name" value="Creatininase"/>
    <property type="match status" value="1"/>
</dbReference>
<keyword evidence="4" id="KW-0862">Zinc</keyword>
<dbReference type="GO" id="GO:0046872">
    <property type="term" value="F:metal ion binding"/>
    <property type="evidence" value="ECO:0007669"/>
    <property type="project" value="UniProtKB-KW"/>
</dbReference>
<evidence type="ECO:0000313" key="6">
    <source>
        <dbReference type="EMBL" id="GBC98194.1"/>
    </source>
</evidence>
<keyword evidence="3 6" id="KW-0378">Hydrolase</keyword>
<reference evidence="7" key="1">
    <citation type="submission" date="2017-09" db="EMBL/GenBank/DDBJ databases">
        <title>Metaegenomics of thermophilic ammonia-oxidizing enrichment culture.</title>
        <authorList>
            <person name="Kato S."/>
            <person name="Suzuki K."/>
        </authorList>
    </citation>
    <scope>NUCLEOTIDE SEQUENCE [LARGE SCALE GENOMIC DNA]</scope>
</reference>
<comment type="similarity">
    <text evidence="5">Belongs to the creatininase superfamily.</text>
</comment>
<dbReference type="InterPro" id="IPR003785">
    <property type="entry name" value="Creatininase/forma_Hydrolase"/>
</dbReference>
<dbReference type="EMBL" id="BEHT01000007">
    <property type="protein sequence ID" value="GBC98194.1"/>
    <property type="molecule type" value="Genomic_DNA"/>
</dbReference>
<evidence type="ECO:0000256" key="1">
    <source>
        <dbReference type="ARBA" id="ARBA00001947"/>
    </source>
</evidence>
<dbReference type="InterPro" id="IPR024087">
    <property type="entry name" value="Creatininase-like_sf"/>
</dbReference>
<gene>
    <name evidence="6" type="primary">mftE</name>
    <name evidence="6" type="ORF">HRbin17_00693</name>
</gene>
<dbReference type="SUPFAM" id="SSF102215">
    <property type="entry name" value="Creatininase"/>
    <property type="match status" value="1"/>
</dbReference>
<dbReference type="GO" id="GO:0016811">
    <property type="term" value="F:hydrolase activity, acting on carbon-nitrogen (but not peptide) bonds, in linear amides"/>
    <property type="evidence" value="ECO:0007669"/>
    <property type="project" value="TreeGrafter"/>
</dbReference>
<comment type="cofactor">
    <cofactor evidence="1">
        <name>Zn(2+)</name>
        <dbReference type="ChEBI" id="CHEBI:29105"/>
    </cofactor>
</comment>
<keyword evidence="2" id="KW-0479">Metal-binding</keyword>
<organism evidence="6 7">
    <name type="scientific">Candidatus Fervidibacter japonicus</name>
    <dbReference type="NCBI Taxonomy" id="2035412"/>
    <lineage>
        <taxon>Bacteria</taxon>
        <taxon>Candidatus Fervidibacterota</taxon>
        <taxon>Candidatus Fervidibacter</taxon>
    </lineage>
</organism>
<proteinExistence type="inferred from homology"/>
<evidence type="ECO:0000313" key="7">
    <source>
        <dbReference type="Proteomes" id="UP000236173"/>
    </source>
</evidence>
<dbReference type="Gene3D" id="3.40.50.10310">
    <property type="entry name" value="Creatininase"/>
    <property type="match status" value="1"/>
</dbReference>
<dbReference type="PANTHER" id="PTHR35005">
    <property type="entry name" value="3-DEHYDRO-SCYLLO-INOSOSE HYDROLASE"/>
    <property type="match status" value="1"/>
</dbReference>
<evidence type="ECO:0000256" key="4">
    <source>
        <dbReference type="ARBA" id="ARBA00022833"/>
    </source>
</evidence>
<sequence>MRPWCLSEATLKSVRQHTFEVAVLPVGSCEPHGLHLPYATDTYQVTAIAESACAKAWERGAKVVLLPTIPYGVEANLMAYPMTIHVRQDTLNTLIRDIVASLEQHGVRKLVILNGHGGNEFRGGIRDLFGQTQVWIFLVDWWKIARDERRRLFDTPGEHADEVETSLCLAIVPHLVRMEDADDGAIRPFRFAALQEGWVWTTRPWDRVTRNSAYGDPRKATAEKGARYMDIITDRLADFLVALAQSPIDELFPFVARFVEAGR</sequence>
<name>A0A2H5XAK7_9BACT</name>
<dbReference type="PANTHER" id="PTHR35005:SF1">
    <property type="entry name" value="2-AMINO-5-FORMYLAMINO-6-RIBOSYLAMINOPYRIMIDIN-4(3H)-ONE 5'-MONOPHOSPHATE DEFORMYLASE"/>
    <property type="match status" value="1"/>
</dbReference>
<dbReference type="GO" id="GO:0009231">
    <property type="term" value="P:riboflavin biosynthetic process"/>
    <property type="evidence" value="ECO:0007669"/>
    <property type="project" value="TreeGrafter"/>
</dbReference>
<comment type="caution">
    <text evidence="6">The sequence shown here is derived from an EMBL/GenBank/DDBJ whole genome shotgun (WGS) entry which is preliminary data.</text>
</comment>
<accession>A0A2H5XAK7</accession>
<evidence type="ECO:0000256" key="2">
    <source>
        <dbReference type="ARBA" id="ARBA00022723"/>
    </source>
</evidence>
<dbReference type="AlphaFoldDB" id="A0A2H5XAK7"/>
<dbReference type="EC" id="3.5.-.-" evidence="6"/>
<dbReference type="Proteomes" id="UP000236173">
    <property type="component" value="Unassembled WGS sequence"/>
</dbReference>
<evidence type="ECO:0000256" key="3">
    <source>
        <dbReference type="ARBA" id="ARBA00022801"/>
    </source>
</evidence>
<protein>
    <submittedName>
        <fullName evidence="6">Mycofactocin system creatinine amidohydrolase family protein MftE</fullName>
        <ecNumber evidence="6">3.5.-.-</ecNumber>
    </submittedName>
</protein>
<evidence type="ECO:0000256" key="5">
    <source>
        <dbReference type="ARBA" id="ARBA00024029"/>
    </source>
</evidence>